<dbReference type="CDD" id="cd01392">
    <property type="entry name" value="HTH_LacI"/>
    <property type="match status" value="1"/>
</dbReference>
<reference evidence="5 6" key="1">
    <citation type="submission" date="2018-10" db="EMBL/GenBank/DDBJ databases">
        <title>Anaerotruncus faecis sp. nov., isolated from human feces.</title>
        <authorList>
            <person name="Wang Y.-J."/>
        </authorList>
    </citation>
    <scope>NUCLEOTIDE SEQUENCE [LARGE SCALE GENOMIC DNA]</scope>
    <source>
        <strain evidence="5 6">22A2-44</strain>
    </source>
</reference>
<dbReference type="GO" id="GO:0000976">
    <property type="term" value="F:transcription cis-regulatory region binding"/>
    <property type="evidence" value="ECO:0007669"/>
    <property type="project" value="TreeGrafter"/>
</dbReference>
<proteinExistence type="predicted"/>
<dbReference type="PANTHER" id="PTHR30146:SF109">
    <property type="entry name" value="HTH-TYPE TRANSCRIPTIONAL REGULATOR GALS"/>
    <property type="match status" value="1"/>
</dbReference>
<sequence length="359" mass="38905">MLFDMKLVTMGENRTGGGAMNVREIAKLANVSIATVSRVINRPEVVLPETREQVLAVMRKVGYSPAPHAGGGTQPKAVGLLVPDAEDYLAIRLMAGIESVAARREHAVYLCSTKGGTDRERQAIAGALEQRMRGLVIYTNTLSAEDAADLQRRRVPFVLVGRSEAAPRHNACYINYEEGGYRMVRHLLELGHQKFLLLCEAGSPNIEARMWEGLCRARRELMTGPGGDRVLHAEGGSIRAGYDAAREVLAGERPDAVFASSDELALGLMKALQENGVGVPGQIAVTGFTDSPVAGVVTPELTTVEQPTHRLGMVAARMLFDLIDDESLLDGTPQEIVLLPKLKVRNSCGNRKPINTLFE</sequence>
<dbReference type="Gene3D" id="1.10.260.40">
    <property type="entry name" value="lambda repressor-like DNA-binding domains"/>
    <property type="match status" value="1"/>
</dbReference>
<keyword evidence="2" id="KW-0238">DNA-binding</keyword>
<dbReference type="SUPFAM" id="SSF47413">
    <property type="entry name" value="lambda repressor-like DNA-binding domains"/>
    <property type="match status" value="1"/>
</dbReference>
<protein>
    <submittedName>
        <fullName evidence="5">LacI family transcriptional regulator</fullName>
    </submittedName>
</protein>
<comment type="caution">
    <text evidence="5">The sequence shown here is derived from an EMBL/GenBank/DDBJ whole genome shotgun (WGS) entry which is preliminary data.</text>
</comment>
<dbReference type="InterPro" id="IPR010982">
    <property type="entry name" value="Lambda_DNA-bd_dom_sf"/>
</dbReference>
<keyword evidence="6" id="KW-1185">Reference proteome</keyword>
<dbReference type="InterPro" id="IPR000843">
    <property type="entry name" value="HTH_LacI"/>
</dbReference>
<dbReference type="SMART" id="SM00354">
    <property type="entry name" value="HTH_LACI"/>
    <property type="match status" value="1"/>
</dbReference>
<gene>
    <name evidence="5" type="ORF">D4A47_05335</name>
</gene>
<name>A0A498CND3_9FIRM</name>
<dbReference type="SUPFAM" id="SSF53822">
    <property type="entry name" value="Periplasmic binding protein-like I"/>
    <property type="match status" value="1"/>
</dbReference>
<accession>A0A498CND3</accession>
<feature type="domain" description="HTH lacI-type" evidence="4">
    <location>
        <begin position="20"/>
        <end position="74"/>
    </location>
</feature>
<organism evidence="5 6">
    <name type="scientific">Anaerotruncus massiliensis</name>
    <name type="common">ex Liu et al. 2021</name>
    <dbReference type="NCBI Taxonomy" id="2321404"/>
    <lineage>
        <taxon>Bacteria</taxon>
        <taxon>Bacillati</taxon>
        <taxon>Bacillota</taxon>
        <taxon>Clostridia</taxon>
        <taxon>Eubacteriales</taxon>
        <taxon>Oscillospiraceae</taxon>
        <taxon>Anaerotruncus</taxon>
    </lineage>
</organism>
<evidence type="ECO:0000313" key="6">
    <source>
        <dbReference type="Proteomes" id="UP000276301"/>
    </source>
</evidence>
<evidence type="ECO:0000313" key="5">
    <source>
        <dbReference type="EMBL" id="RLL12398.1"/>
    </source>
</evidence>
<evidence type="ECO:0000256" key="3">
    <source>
        <dbReference type="ARBA" id="ARBA00023163"/>
    </source>
</evidence>
<evidence type="ECO:0000259" key="4">
    <source>
        <dbReference type="PROSITE" id="PS50932"/>
    </source>
</evidence>
<dbReference type="GO" id="GO:0003700">
    <property type="term" value="F:DNA-binding transcription factor activity"/>
    <property type="evidence" value="ECO:0007669"/>
    <property type="project" value="TreeGrafter"/>
</dbReference>
<dbReference type="Pfam" id="PF00356">
    <property type="entry name" value="LacI"/>
    <property type="match status" value="1"/>
</dbReference>
<dbReference type="PROSITE" id="PS50932">
    <property type="entry name" value="HTH_LACI_2"/>
    <property type="match status" value="1"/>
</dbReference>
<dbReference type="InterPro" id="IPR046335">
    <property type="entry name" value="LacI/GalR-like_sensor"/>
</dbReference>
<dbReference type="Gene3D" id="3.40.50.2300">
    <property type="match status" value="2"/>
</dbReference>
<evidence type="ECO:0000256" key="2">
    <source>
        <dbReference type="ARBA" id="ARBA00023125"/>
    </source>
</evidence>
<keyword evidence="1" id="KW-0805">Transcription regulation</keyword>
<dbReference type="EMBL" id="RCHT01000006">
    <property type="protein sequence ID" value="RLL12398.1"/>
    <property type="molecule type" value="Genomic_DNA"/>
</dbReference>
<evidence type="ECO:0000256" key="1">
    <source>
        <dbReference type="ARBA" id="ARBA00023015"/>
    </source>
</evidence>
<dbReference type="Proteomes" id="UP000276301">
    <property type="component" value="Unassembled WGS sequence"/>
</dbReference>
<dbReference type="AlphaFoldDB" id="A0A498CND3"/>
<dbReference type="PANTHER" id="PTHR30146">
    <property type="entry name" value="LACI-RELATED TRANSCRIPTIONAL REPRESSOR"/>
    <property type="match status" value="1"/>
</dbReference>
<keyword evidence="3" id="KW-0804">Transcription</keyword>
<dbReference type="PROSITE" id="PS00356">
    <property type="entry name" value="HTH_LACI_1"/>
    <property type="match status" value="1"/>
</dbReference>
<dbReference type="Pfam" id="PF13377">
    <property type="entry name" value="Peripla_BP_3"/>
    <property type="match status" value="1"/>
</dbReference>
<dbReference type="InterPro" id="IPR028082">
    <property type="entry name" value="Peripla_BP_I"/>
</dbReference>
<dbReference type="CDD" id="cd06267">
    <property type="entry name" value="PBP1_LacI_sugar_binding-like"/>
    <property type="match status" value="1"/>
</dbReference>